<evidence type="ECO:0000256" key="5">
    <source>
        <dbReference type="ARBA" id="ARBA00023125"/>
    </source>
</evidence>
<dbReference type="Proteomes" id="UP000186657">
    <property type="component" value="Unassembled WGS sequence"/>
</dbReference>
<reference evidence="10 11" key="1">
    <citation type="submission" date="2016-10" db="EMBL/GenBank/DDBJ databases">
        <title>Comparative genomics uncovers the prolific and rare metabolic potential of the cyanobacterial genus Moorea.</title>
        <authorList>
            <person name="Leao T."/>
            <person name="Castelao G."/>
            <person name="Korobeynikov A."/>
            <person name="Monroe E.A."/>
            <person name="Podell S."/>
            <person name="Glukhov E."/>
            <person name="Allen E."/>
            <person name="Gerwick W.H."/>
            <person name="Gerwick L."/>
        </authorList>
    </citation>
    <scope>NUCLEOTIDE SEQUENCE [LARGE SCALE GENOMIC DNA]</scope>
    <source>
        <strain evidence="10 11">PNG5-198</strain>
    </source>
</reference>
<keyword evidence="5" id="KW-0238">DNA-binding</keyword>
<keyword evidence="11" id="KW-1185">Reference proteome</keyword>
<feature type="domain" description="Transposase putative helix-turn-helix" evidence="9">
    <location>
        <begin position="5"/>
        <end position="47"/>
    </location>
</feature>
<evidence type="ECO:0000313" key="11">
    <source>
        <dbReference type="Proteomes" id="UP000186657"/>
    </source>
</evidence>
<comment type="similarity">
    <text evidence="1">In the C-terminal section; belongs to the transposase 35 family.</text>
</comment>
<evidence type="ECO:0000256" key="4">
    <source>
        <dbReference type="ARBA" id="ARBA00022833"/>
    </source>
</evidence>
<comment type="caution">
    <text evidence="10">The sequence shown here is derived from an EMBL/GenBank/DDBJ whole genome shotgun (WGS) entry which is preliminary data.</text>
</comment>
<gene>
    <name evidence="10" type="ORF">BJP37_12785</name>
</gene>
<keyword evidence="3" id="KW-0479">Metal-binding</keyword>
<keyword evidence="4" id="KW-0862">Zinc</keyword>
<evidence type="ECO:0000259" key="7">
    <source>
        <dbReference type="Pfam" id="PF01385"/>
    </source>
</evidence>
<dbReference type="GO" id="GO:0006310">
    <property type="term" value="P:DNA recombination"/>
    <property type="evidence" value="ECO:0007669"/>
    <property type="project" value="UniProtKB-KW"/>
</dbReference>
<dbReference type="Pfam" id="PF07282">
    <property type="entry name" value="Cas12f1-like_TNB"/>
    <property type="match status" value="1"/>
</dbReference>
<protein>
    <submittedName>
        <fullName evidence="10">Transposase</fullName>
    </submittedName>
</protein>
<evidence type="ECO:0000259" key="9">
    <source>
        <dbReference type="Pfam" id="PF12323"/>
    </source>
</evidence>
<evidence type="ECO:0000256" key="2">
    <source>
        <dbReference type="ARBA" id="ARBA00022578"/>
    </source>
</evidence>
<proteinExistence type="inferred from homology"/>
<dbReference type="GO" id="GO:0046872">
    <property type="term" value="F:metal ion binding"/>
    <property type="evidence" value="ECO:0007669"/>
    <property type="project" value="UniProtKB-KW"/>
</dbReference>
<feature type="domain" description="Probable transposase IS891/IS1136/IS1341" evidence="7">
    <location>
        <begin position="164"/>
        <end position="248"/>
    </location>
</feature>
<evidence type="ECO:0000259" key="8">
    <source>
        <dbReference type="Pfam" id="PF07282"/>
    </source>
</evidence>
<evidence type="ECO:0000256" key="3">
    <source>
        <dbReference type="ARBA" id="ARBA00022723"/>
    </source>
</evidence>
<accession>A0A1U7N1J0</accession>
<dbReference type="AlphaFoldDB" id="A0A1U7N1J0"/>
<keyword evidence="6" id="KW-0233">DNA recombination</keyword>
<dbReference type="RefSeq" id="WP_075899425.1">
    <property type="nucleotide sequence ID" value="NZ_MKZS01000001.1"/>
</dbReference>
<evidence type="ECO:0000256" key="6">
    <source>
        <dbReference type="ARBA" id="ARBA00023172"/>
    </source>
</evidence>
<dbReference type="GO" id="GO:0032196">
    <property type="term" value="P:transposition"/>
    <property type="evidence" value="ECO:0007669"/>
    <property type="project" value="UniProtKB-KW"/>
</dbReference>
<dbReference type="NCBIfam" id="NF040570">
    <property type="entry name" value="guided_TnpB"/>
    <property type="match status" value="1"/>
</dbReference>
<name>A0A1U7N1J0_9CYAN</name>
<dbReference type="Pfam" id="PF01385">
    <property type="entry name" value="OrfB_IS605"/>
    <property type="match status" value="1"/>
</dbReference>
<evidence type="ECO:0000256" key="1">
    <source>
        <dbReference type="ARBA" id="ARBA00008761"/>
    </source>
</evidence>
<evidence type="ECO:0000313" key="10">
    <source>
        <dbReference type="EMBL" id="OLT59774.1"/>
    </source>
</evidence>
<feature type="domain" description="Cas12f1-like TNB" evidence="8">
    <location>
        <begin position="304"/>
        <end position="368"/>
    </location>
</feature>
<dbReference type="Pfam" id="PF12323">
    <property type="entry name" value="HTH_OrfB_IS605"/>
    <property type="match status" value="1"/>
</dbReference>
<dbReference type="InterPro" id="IPR001959">
    <property type="entry name" value="Transposase"/>
</dbReference>
<dbReference type="GO" id="GO:0003677">
    <property type="term" value="F:DNA binding"/>
    <property type="evidence" value="ECO:0007669"/>
    <property type="project" value="UniProtKB-KW"/>
</dbReference>
<dbReference type="InterPro" id="IPR010095">
    <property type="entry name" value="Cas12f1-like_TNB"/>
</dbReference>
<dbReference type="InterPro" id="IPR021027">
    <property type="entry name" value="Transposase_put_HTH"/>
</dbReference>
<keyword evidence="2" id="KW-0815">Transposition</keyword>
<sequence length="383" mass="44493">MAPNHSYTTKLKLNNRQKTLMAKHAGFSRWVYNWGLGMWKDAYNEGLKPNIKTLKRLFTNHVKPEYPWMRELSSKVYQYAFINLGEAFKRFFKGWGKYPRFKCKGKNDRFTIDNSGRPIRLGGLIHNLPFLKQVRTFEPLPDCLTKKVTIYKKAGEWYISFSIEKIFEPTLKERERVGVDFGIKTLAVLSSGVEFEGLKPYRNAQRKLSRVQRKLSKKERGSQNYLKTQLEVQKLHHRVANLRKDYLQVRPVANLIRQRKAHLYKMTTYIAKNHGEVVIEDLNVSGMMANHKLAKAIGDLGLHEARRQLTYKCERYGTLLVVADRFFPSSQLCSNCGNQQPMPLSQRVYSCDCCGNKIDRVGHASVNLERYNEYGSTRKPVEG</sequence>
<organism evidence="10 11">
    <name type="scientific">Moorena bouillonii PNG</name>
    <dbReference type="NCBI Taxonomy" id="568701"/>
    <lineage>
        <taxon>Bacteria</taxon>
        <taxon>Bacillati</taxon>
        <taxon>Cyanobacteriota</taxon>
        <taxon>Cyanophyceae</taxon>
        <taxon>Coleofasciculales</taxon>
        <taxon>Coleofasciculaceae</taxon>
        <taxon>Moorena</taxon>
    </lineage>
</organism>
<dbReference type="EMBL" id="MKZS01000001">
    <property type="protein sequence ID" value="OLT59774.1"/>
    <property type="molecule type" value="Genomic_DNA"/>
</dbReference>